<name>A0AAW2UGD0_9LAMI</name>
<accession>A0AAW2UGD0</accession>
<evidence type="ECO:0000313" key="1">
    <source>
        <dbReference type="EMBL" id="KAL0415994.1"/>
    </source>
</evidence>
<reference evidence="1" key="2">
    <citation type="journal article" date="2024" name="Plant">
        <title>Genomic evolution and insights into agronomic trait innovations of Sesamum species.</title>
        <authorList>
            <person name="Miao H."/>
            <person name="Wang L."/>
            <person name="Qu L."/>
            <person name="Liu H."/>
            <person name="Sun Y."/>
            <person name="Le M."/>
            <person name="Wang Q."/>
            <person name="Wei S."/>
            <person name="Zheng Y."/>
            <person name="Lin W."/>
            <person name="Duan Y."/>
            <person name="Cao H."/>
            <person name="Xiong S."/>
            <person name="Wang X."/>
            <person name="Wei L."/>
            <person name="Li C."/>
            <person name="Ma Q."/>
            <person name="Ju M."/>
            <person name="Zhao R."/>
            <person name="Li G."/>
            <person name="Mu C."/>
            <person name="Tian Q."/>
            <person name="Mei H."/>
            <person name="Zhang T."/>
            <person name="Gao T."/>
            <person name="Zhang H."/>
        </authorList>
    </citation>
    <scope>NUCLEOTIDE SEQUENCE</scope>
    <source>
        <strain evidence="1">KEN1</strain>
    </source>
</reference>
<gene>
    <name evidence="1" type="ORF">Slati_3431300</name>
</gene>
<dbReference type="AlphaFoldDB" id="A0AAW2UGD0"/>
<comment type="caution">
    <text evidence="1">The sequence shown here is derived from an EMBL/GenBank/DDBJ whole genome shotgun (WGS) entry which is preliminary data.</text>
</comment>
<reference evidence="1" key="1">
    <citation type="submission" date="2020-06" db="EMBL/GenBank/DDBJ databases">
        <authorList>
            <person name="Li T."/>
            <person name="Hu X."/>
            <person name="Zhang T."/>
            <person name="Song X."/>
            <person name="Zhang H."/>
            <person name="Dai N."/>
            <person name="Sheng W."/>
            <person name="Hou X."/>
            <person name="Wei L."/>
        </authorList>
    </citation>
    <scope>NUCLEOTIDE SEQUENCE</scope>
    <source>
        <strain evidence="1">KEN1</strain>
        <tissue evidence="1">Leaf</tissue>
    </source>
</reference>
<dbReference type="EMBL" id="JACGWN010000012">
    <property type="protein sequence ID" value="KAL0415994.1"/>
    <property type="molecule type" value="Genomic_DNA"/>
</dbReference>
<protein>
    <submittedName>
        <fullName evidence="1">Uncharacterized protein</fullName>
    </submittedName>
</protein>
<proteinExistence type="predicted"/>
<organism evidence="1">
    <name type="scientific">Sesamum latifolium</name>
    <dbReference type="NCBI Taxonomy" id="2727402"/>
    <lineage>
        <taxon>Eukaryota</taxon>
        <taxon>Viridiplantae</taxon>
        <taxon>Streptophyta</taxon>
        <taxon>Embryophyta</taxon>
        <taxon>Tracheophyta</taxon>
        <taxon>Spermatophyta</taxon>
        <taxon>Magnoliopsida</taxon>
        <taxon>eudicotyledons</taxon>
        <taxon>Gunneridae</taxon>
        <taxon>Pentapetalae</taxon>
        <taxon>asterids</taxon>
        <taxon>lamiids</taxon>
        <taxon>Lamiales</taxon>
        <taxon>Pedaliaceae</taxon>
        <taxon>Sesamum</taxon>
    </lineage>
</organism>
<sequence length="85" mass="9524">MGGVEPDVEHLKEAWKLIDDEEDGVVLPSGLWRANADLHTLCLVGHLLSNRPYRFKALCRSIKSMLLSIKGVDIKQLQEGESCYS</sequence>